<feature type="domain" description="Endonuclease/exonuclease/phosphatase" evidence="1">
    <location>
        <begin position="5"/>
        <end position="139"/>
    </location>
</feature>
<sequence length="159" mass="18224">MNILAWNCQGLGAALTVQNLKEVCFRKKPQLVFVMESKQKARVVRKIRRRCGFTQEWIVDPIGYSGGLALWWSEDITVNILFSSQNIIHTSILSGNFDTPDYVSFIYSPPGEEERNMCWQEIRRIGRNISGSWLCLGDFTIFYPKTRRVGASRDLGVKS</sequence>
<dbReference type="InterPro" id="IPR005135">
    <property type="entry name" value="Endo/exonuclease/phosphatase"/>
</dbReference>
<keyword evidence="3" id="KW-1185">Reference proteome</keyword>
<dbReference type="Pfam" id="PF03372">
    <property type="entry name" value="Exo_endo_phos"/>
    <property type="match status" value="1"/>
</dbReference>
<proteinExistence type="predicted"/>
<protein>
    <recommendedName>
        <fullName evidence="1">Endonuclease/exonuclease/phosphatase domain-containing protein</fullName>
    </recommendedName>
</protein>
<dbReference type="GO" id="GO:0003824">
    <property type="term" value="F:catalytic activity"/>
    <property type="evidence" value="ECO:0007669"/>
    <property type="project" value="InterPro"/>
</dbReference>
<evidence type="ECO:0000313" key="2">
    <source>
        <dbReference type="EMBL" id="KAK4270612.1"/>
    </source>
</evidence>
<organism evidence="2 3">
    <name type="scientific">Acacia crassicarpa</name>
    <name type="common">northern wattle</name>
    <dbReference type="NCBI Taxonomy" id="499986"/>
    <lineage>
        <taxon>Eukaryota</taxon>
        <taxon>Viridiplantae</taxon>
        <taxon>Streptophyta</taxon>
        <taxon>Embryophyta</taxon>
        <taxon>Tracheophyta</taxon>
        <taxon>Spermatophyta</taxon>
        <taxon>Magnoliopsida</taxon>
        <taxon>eudicotyledons</taxon>
        <taxon>Gunneridae</taxon>
        <taxon>Pentapetalae</taxon>
        <taxon>rosids</taxon>
        <taxon>fabids</taxon>
        <taxon>Fabales</taxon>
        <taxon>Fabaceae</taxon>
        <taxon>Caesalpinioideae</taxon>
        <taxon>mimosoid clade</taxon>
        <taxon>Acacieae</taxon>
        <taxon>Acacia</taxon>
    </lineage>
</organism>
<dbReference type="AlphaFoldDB" id="A0AAE1JHF4"/>
<evidence type="ECO:0000313" key="3">
    <source>
        <dbReference type="Proteomes" id="UP001293593"/>
    </source>
</evidence>
<reference evidence="2" key="1">
    <citation type="submission" date="2023-10" db="EMBL/GenBank/DDBJ databases">
        <title>Chromosome-level genome of the transformable northern wattle, Acacia crassicarpa.</title>
        <authorList>
            <person name="Massaro I."/>
            <person name="Sinha N.R."/>
            <person name="Poethig S."/>
            <person name="Leichty A.R."/>
        </authorList>
    </citation>
    <scope>NUCLEOTIDE SEQUENCE</scope>
    <source>
        <strain evidence="2">Acra3RX</strain>
        <tissue evidence="2">Leaf</tissue>
    </source>
</reference>
<dbReference type="EMBL" id="JAWXYG010000005">
    <property type="protein sequence ID" value="KAK4270612.1"/>
    <property type="molecule type" value="Genomic_DNA"/>
</dbReference>
<gene>
    <name evidence="2" type="ORF">QN277_019396</name>
</gene>
<dbReference type="PANTHER" id="PTHR35218:SF9">
    <property type="entry name" value="ENDONUCLEASE_EXONUCLEASE_PHOSPHATASE DOMAIN-CONTAINING PROTEIN"/>
    <property type="match status" value="1"/>
</dbReference>
<dbReference type="InterPro" id="IPR036691">
    <property type="entry name" value="Endo/exonu/phosph_ase_sf"/>
</dbReference>
<dbReference type="SUPFAM" id="SSF56219">
    <property type="entry name" value="DNase I-like"/>
    <property type="match status" value="1"/>
</dbReference>
<dbReference type="Proteomes" id="UP001293593">
    <property type="component" value="Unassembled WGS sequence"/>
</dbReference>
<dbReference type="PANTHER" id="PTHR35218">
    <property type="entry name" value="RNASE H DOMAIN-CONTAINING PROTEIN"/>
    <property type="match status" value="1"/>
</dbReference>
<name>A0AAE1JHF4_9FABA</name>
<evidence type="ECO:0000259" key="1">
    <source>
        <dbReference type="Pfam" id="PF03372"/>
    </source>
</evidence>
<comment type="caution">
    <text evidence="2">The sequence shown here is derived from an EMBL/GenBank/DDBJ whole genome shotgun (WGS) entry which is preliminary data.</text>
</comment>
<accession>A0AAE1JHF4</accession>
<dbReference type="Gene3D" id="3.60.10.10">
    <property type="entry name" value="Endonuclease/exonuclease/phosphatase"/>
    <property type="match status" value="1"/>
</dbReference>